<evidence type="ECO:0000256" key="4">
    <source>
        <dbReference type="ARBA" id="ARBA00022692"/>
    </source>
</evidence>
<dbReference type="PANTHER" id="PTHR34584:SF1">
    <property type="entry name" value="NA(+)_H(+) ANTIPORTER SUBUNIT E1"/>
    <property type="match status" value="1"/>
</dbReference>
<reference evidence="9 11" key="1">
    <citation type="submission" date="2019-07" db="EMBL/GenBank/DDBJ databases">
        <title>Whole genome shotgun sequence of Frigoribacterium faeni NBRC 103066.</title>
        <authorList>
            <person name="Hosoyama A."/>
            <person name="Uohara A."/>
            <person name="Ohji S."/>
            <person name="Ichikawa N."/>
        </authorList>
    </citation>
    <scope>NUCLEOTIDE SEQUENCE [LARGE SCALE GENOMIC DNA]</scope>
    <source>
        <strain evidence="9 11">NBRC 103066</strain>
    </source>
</reference>
<dbReference type="NCBIfam" id="NF006521">
    <property type="entry name" value="PRK08965.1-5"/>
    <property type="match status" value="1"/>
</dbReference>
<accession>A0A7W3PHU1</accession>
<dbReference type="AlphaFoldDB" id="A0A7W3PHU1"/>
<feature type="compositionally biased region" description="Polar residues" evidence="7">
    <location>
        <begin position="196"/>
        <end position="206"/>
    </location>
</feature>
<dbReference type="Pfam" id="PF01899">
    <property type="entry name" value="MNHE"/>
    <property type="match status" value="1"/>
</dbReference>
<dbReference type="Proteomes" id="UP000321154">
    <property type="component" value="Unassembled WGS sequence"/>
</dbReference>
<gene>
    <name evidence="10" type="ORF">FB463_000577</name>
    <name evidence="9" type="ORF">FFA01_28410</name>
</gene>
<dbReference type="GO" id="GO:0005886">
    <property type="term" value="C:plasma membrane"/>
    <property type="evidence" value="ECO:0007669"/>
    <property type="project" value="UniProtKB-SubCell"/>
</dbReference>
<dbReference type="RefSeq" id="WP_146856854.1">
    <property type="nucleotide sequence ID" value="NZ_BAAAHR010000002.1"/>
</dbReference>
<dbReference type="EMBL" id="BJUV01000042">
    <property type="protein sequence ID" value="GEK84532.1"/>
    <property type="molecule type" value="Genomic_DNA"/>
</dbReference>
<evidence type="ECO:0000256" key="5">
    <source>
        <dbReference type="ARBA" id="ARBA00022989"/>
    </source>
</evidence>
<proteinExistence type="inferred from homology"/>
<keyword evidence="4 8" id="KW-0812">Transmembrane</keyword>
<keyword evidence="5 8" id="KW-1133">Transmembrane helix</keyword>
<evidence type="ECO:0000313" key="12">
    <source>
        <dbReference type="Proteomes" id="UP000522688"/>
    </source>
</evidence>
<dbReference type="PANTHER" id="PTHR34584">
    <property type="entry name" value="NA(+)/H(+) ANTIPORTER SUBUNIT E1"/>
    <property type="match status" value="1"/>
</dbReference>
<dbReference type="OrthoDB" id="3556991at2"/>
<keyword evidence="6 8" id="KW-0472">Membrane</keyword>
<evidence type="ECO:0000256" key="3">
    <source>
        <dbReference type="ARBA" id="ARBA00022475"/>
    </source>
</evidence>
<protein>
    <submittedName>
        <fullName evidence="10">Multicomponent Na+:H+ antiporter subunit E</fullName>
    </submittedName>
    <submittedName>
        <fullName evidence="9">Na+/H+ antiporter subunit E</fullName>
    </submittedName>
</protein>
<evidence type="ECO:0000313" key="11">
    <source>
        <dbReference type="Proteomes" id="UP000321154"/>
    </source>
</evidence>
<comment type="similarity">
    <text evidence="2">Belongs to the CPA3 antiporters (TC 2.A.63) subunit E family.</text>
</comment>
<feature type="region of interest" description="Disordered" evidence="7">
    <location>
        <begin position="184"/>
        <end position="206"/>
    </location>
</feature>
<dbReference type="EMBL" id="JACGWW010000001">
    <property type="protein sequence ID" value="MBA8812353.1"/>
    <property type="molecule type" value="Genomic_DNA"/>
</dbReference>
<keyword evidence="11" id="KW-1185">Reference proteome</keyword>
<comment type="subcellular location">
    <subcellularLocation>
        <location evidence="1">Cell membrane</location>
        <topology evidence="1">Multi-pass membrane protein</topology>
    </subcellularLocation>
</comment>
<comment type="caution">
    <text evidence="10">The sequence shown here is derived from an EMBL/GenBank/DDBJ whole genome shotgun (WGS) entry which is preliminary data.</text>
</comment>
<dbReference type="InterPro" id="IPR002758">
    <property type="entry name" value="Cation_antiport_E"/>
</dbReference>
<evidence type="ECO:0000313" key="9">
    <source>
        <dbReference type="EMBL" id="GEK84532.1"/>
    </source>
</evidence>
<sequence length="206" mass="22138">MTGRPTRGEVGRSFARQIPLLVGLVVLWMCLWNQFTVLAFVTGVAVAVLVTRVFFLPPVELSGRFNVWFALVFLGHFLVDLVRASVQVAWQAVRPRGVDSNAIVAVQLHTRSDFIMTLVAEAISLVPGSLVVEADRERSILYLHALAVDDAAGVESVRSGVLVVEKRLAKVLGSGDDLRRIAEGTPAAAEVHDPITPSSSSEGGPS</sequence>
<dbReference type="GO" id="GO:0008324">
    <property type="term" value="F:monoatomic cation transmembrane transporter activity"/>
    <property type="evidence" value="ECO:0007669"/>
    <property type="project" value="InterPro"/>
</dbReference>
<evidence type="ECO:0000256" key="7">
    <source>
        <dbReference type="SAM" id="MobiDB-lite"/>
    </source>
</evidence>
<evidence type="ECO:0000256" key="2">
    <source>
        <dbReference type="ARBA" id="ARBA00006228"/>
    </source>
</evidence>
<evidence type="ECO:0000313" key="10">
    <source>
        <dbReference type="EMBL" id="MBA8812353.1"/>
    </source>
</evidence>
<evidence type="ECO:0000256" key="1">
    <source>
        <dbReference type="ARBA" id="ARBA00004651"/>
    </source>
</evidence>
<organism evidence="10 12">
    <name type="scientific">Frigoribacterium faeni</name>
    <dbReference type="NCBI Taxonomy" id="145483"/>
    <lineage>
        <taxon>Bacteria</taxon>
        <taxon>Bacillati</taxon>
        <taxon>Actinomycetota</taxon>
        <taxon>Actinomycetes</taxon>
        <taxon>Micrococcales</taxon>
        <taxon>Microbacteriaceae</taxon>
        <taxon>Frigoribacterium</taxon>
    </lineage>
</organism>
<evidence type="ECO:0000256" key="8">
    <source>
        <dbReference type="SAM" id="Phobius"/>
    </source>
</evidence>
<dbReference type="Proteomes" id="UP000522688">
    <property type="component" value="Unassembled WGS sequence"/>
</dbReference>
<keyword evidence="3" id="KW-1003">Cell membrane</keyword>
<evidence type="ECO:0000256" key="6">
    <source>
        <dbReference type="ARBA" id="ARBA00023136"/>
    </source>
</evidence>
<feature type="transmembrane region" description="Helical" evidence="8">
    <location>
        <begin position="14"/>
        <end position="32"/>
    </location>
</feature>
<reference evidence="10 12" key="2">
    <citation type="submission" date="2020-07" db="EMBL/GenBank/DDBJ databases">
        <title>Sequencing the genomes of 1000 actinobacteria strains.</title>
        <authorList>
            <person name="Klenk H.-P."/>
        </authorList>
    </citation>
    <scope>NUCLEOTIDE SEQUENCE [LARGE SCALE GENOMIC DNA]</scope>
    <source>
        <strain evidence="10 12">DSM 10309</strain>
    </source>
</reference>
<name>A0A7W3PHU1_9MICO</name>
<feature type="transmembrane region" description="Helical" evidence="8">
    <location>
        <begin position="67"/>
        <end position="86"/>
    </location>
</feature>